<keyword evidence="2" id="KW-1185">Reference proteome</keyword>
<dbReference type="Proteomes" id="UP001596174">
    <property type="component" value="Unassembled WGS sequence"/>
</dbReference>
<name>A0ABW1G1N6_9ACTN</name>
<comment type="caution">
    <text evidence="1">The sequence shown here is derived from an EMBL/GenBank/DDBJ whole genome shotgun (WGS) entry which is preliminary data.</text>
</comment>
<accession>A0ABW1G1N6</accession>
<reference evidence="2" key="1">
    <citation type="journal article" date="2019" name="Int. J. Syst. Evol. Microbiol.">
        <title>The Global Catalogue of Microorganisms (GCM) 10K type strain sequencing project: providing services to taxonomists for standard genome sequencing and annotation.</title>
        <authorList>
            <consortium name="The Broad Institute Genomics Platform"/>
            <consortium name="The Broad Institute Genome Sequencing Center for Infectious Disease"/>
            <person name="Wu L."/>
            <person name="Ma J."/>
        </authorList>
    </citation>
    <scope>NUCLEOTIDE SEQUENCE [LARGE SCALE GENOMIC DNA]</scope>
    <source>
        <strain evidence="2">JCM 4816</strain>
    </source>
</reference>
<organism evidence="1 2">
    <name type="scientific">Streptacidiphilus monticola</name>
    <dbReference type="NCBI Taxonomy" id="2161674"/>
    <lineage>
        <taxon>Bacteria</taxon>
        <taxon>Bacillati</taxon>
        <taxon>Actinomycetota</taxon>
        <taxon>Actinomycetes</taxon>
        <taxon>Kitasatosporales</taxon>
        <taxon>Streptomycetaceae</taxon>
        <taxon>Streptacidiphilus</taxon>
    </lineage>
</organism>
<dbReference type="RefSeq" id="WP_380583031.1">
    <property type="nucleotide sequence ID" value="NZ_JBHSQJ010000047.1"/>
</dbReference>
<sequence length="90" mass="10186">MYCTELRITEDREGERVRVLAPAPPQELPVSPQACADQHLLAELQGRWASSGEMPFRVEVRVWQDRPEGEPAARAAWNADTGFERLRVGQ</sequence>
<proteinExistence type="predicted"/>
<protein>
    <submittedName>
        <fullName evidence="1">Uncharacterized protein</fullName>
    </submittedName>
</protein>
<gene>
    <name evidence="1" type="ORF">ACFP3V_12440</name>
</gene>
<evidence type="ECO:0000313" key="1">
    <source>
        <dbReference type="EMBL" id="MFC5908018.1"/>
    </source>
</evidence>
<dbReference type="EMBL" id="JBHSQJ010000047">
    <property type="protein sequence ID" value="MFC5908018.1"/>
    <property type="molecule type" value="Genomic_DNA"/>
</dbReference>
<evidence type="ECO:0000313" key="2">
    <source>
        <dbReference type="Proteomes" id="UP001596174"/>
    </source>
</evidence>